<proteinExistence type="predicted"/>
<evidence type="ECO:0000313" key="2">
    <source>
        <dbReference type="EMBL" id="CAB4698794.1"/>
    </source>
</evidence>
<gene>
    <name evidence="2" type="ORF">UFOPK2366_01156</name>
</gene>
<feature type="region of interest" description="Disordered" evidence="1">
    <location>
        <begin position="187"/>
        <end position="217"/>
    </location>
</feature>
<dbReference type="EMBL" id="CAEZXM010000214">
    <property type="protein sequence ID" value="CAB4698794.1"/>
    <property type="molecule type" value="Genomic_DNA"/>
</dbReference>
<name>A0A6J6PSB5_9ZZZZ</name>
<accession>A0A6J6PSB5</accession>
<sequence length="235" mass="24879">MRVPSTPWPQPCGRLTTPGRISSLISTGASTLPTRLVTLAYPPFTRPNFAASSGCTVSVQRTLPLTNTLMLCIHELFERKCRRPTSVNWSGSGVVIAAARRSTSPMSGAAASSIRPDGVRKISGKRGSRAPKSTPCGLSISVCKLTACGFEPNPSPKGPVRNMKSSVRSGPRWPVSANIARISSASRPRMGEFGSDTEWRTNEEIDESSTIAGSASTPLPCSIIESFAMTSHSSG</sequence>
<evidence type="ECO:0000256" key="1">
    <source>
        <dbReference type="SAM" id="MobiDB-lite"/>
    </source>
</evidence>
<organism evidence="2">
    <name type="scientific">freshwater metagenome</name>
    <dbReference type="NCBI Taxonomy" id="449393"/>
    <lineage>
        <taxon>unclassified sequences</taxon>
        <taxon>metagenomes</taxon>
        <taxon>ecological metagenomes</taxon>
    </lineage>
</organism>
<dbReference type="AlphaFoldDB" id="A0A6J6PSB5"/>
<feature type="compositionally biased region" description="Polar residues" evidence="1">
    <location>
        <begin position="208"/>
        <end position="217"/>
    </location>
</feature>
<protein>
    <submittedName>
        <fullName evidence="2">Unannotated protein</fullName>
    </submittedName>
</protein>
<reference evidence="2" key="1">
    <citation type="submission" date="2020-05" db="EMBL/GenBank/DDBJ databases">
        <authorList>
            <person name="Chiriac C."/>
            <person name="Salcher M."/>
            <person name="Ghai R."/>
            <person name="Kavagutti S V."/>
        </authorList>
    </citation>
    <scope>NUCLEOTIDE SEQUENCE</scope>
</reference>
<feature type="region of interest" description="Disordered" evidence="1">
    <location>
        <begin position="107"/>
        <end position="133"/>
    </location>
</feature>